<evidence type="ECO:0000259" key="9">
    <source>
        <dbReference type="Pfam" id="PF00361"/>
    </source>
</evidence>
<dbReference type="GO" id="GO:0005886">
    <property type="term" value="C:plasma membrane"/>
    <property type="evidence" value="ECO:0007669"/>
    <property type="project" value="UniProtKB-SubCell"/>
</dbReference>
<dbReference type="OrthoDB" id="9768329at2"/>
<organism evidence="10 11">
    <name type="scientific">Pseudoalteromonas ruthenica</name>
    <dbReference type="NCBI Taxonomy" id="151081"/>
    <lineage>
        <taxon>Bacteria</taxon>
        <taxon>Pseudomonadati</taxon>
        <taxon>Pseudomonadota</taxon>
        <taxon>Gammaproteobacteria</taxon>
        <taxon>Alteromonadales</taxon>
        <taxon>Pseudoalteromonadaceae</taxon>
        <taxon>Pseudoalteromonas</taxon>
    </lineage>
</organism>
<feature type="transmembrane region" description="Helical" evidence="7">
    <location>
        <begin position="36"/>
        <end position="57"/>
    </location>
</feature>
<feature type="transmembrane region" description="Helical" evidence="7">
    <location>
        <begin position="124"/>
        <end position="145"/>
    </location>
</feature>
<feature type="transmembrane region" description="Helical" evidence="7">
    <location>
        <begin position="196"/>
        <end position="214"/>
    </location>
</feature>
<dbReference type="RefSeq" id="WP_045978947.1">
    <property type="nucleotide sequence ID" value="NZ_JXXY01000005.1"/>
</dbReference>
<keyword evidence="4 7" id="KW-0812">Transmembrane</keyword>
<comment type="subunit">
    <text evidence="7">Forms a complex with DabA.</text>
</comment>
<evidence type="ECO:0000256" key="2">
    <source>
        <dbReference type="ARBA" id="ARBA00022448"/>
    </source>
</evidence>
<evidence type="ECO:0000256" key="6">
    <source>
        <dbReference type="ARBA" id="ARBA00023136"/>
    </source>
</evidence>
<dbReference type="PANTHER" id="PTHR42829:SF1">
    <property type="entry name" value="INORGANIC CARBON TRANSPORTER SUBUNIT DABB-RELATED"/>
    <property type="match status" value="1"/>
</dbReference>
<protein>
    <recommendedName>
        <fullName evidence="7">Probable inorganic carbon transporter subunit DabB</fullName>
    </recommendedName>
</protein>
<dbReference type="EMBL" id="JXXZ01000001">
    <property type="protein sequence ID" value="KJZ02198.1"/>
    <property type="molecule type" value="Genomic_DNA"/>
</dbReference>
<dbReference type="GO" id="GO:0015990">
    <property type="term" value="P:electron transport coupled proton transport"/>
    <property type="evidence" value="ECO:0007669"/>
    <property type="project" value="TreeGrafter"/>
</dbReference>
<dbReference type="Proteomes" id="UP000033664">
    <property type="component" value="Unassembled WGS sequence"/>
</dbReference>
<keyword evidence="5 7" id="KW-1133">Transmembrane helix</keyword>
<evidence type="ECO:0000256" key="3">
    <source>
        <dbReference type="ARBA" id="ARBA00022475"/>
    </source>
</evidence>
<comment type="similarity">
    <text evidence="7">Belongs to the inorganic carbon transporter (TC 9.A.2) DabB family.</text>
</comment>
<feature type="transmembrane region" description="Helical" evidence="7">
    <location>
        <begin position="265"/>
        <end position="289"/>
    </location>
</feature>
<evidence type="ECO:0000256" key="5">
    <source>
        <dbReference type="ARBA" id="ARBA00022989"/>
    </source>
</evidence>
<evidence type="ECO:0000256" key="7">
    <source>
        <dbReference type="HAMAP-Rule" id="MF_00862"/>
    </source>
</evidence>
<dbReference type="PATRIC" id="fig|151081.8.peg.1278"/>
<comment type="subcellular location">
    <subcellularLocation>
        <location evidence="7">Cell membrane</location>
        <topology evidence="7">Multi-pass membrane protein</topology>
    </subcellularLocation>
    <subcellularLocation>
        <location evidence="1">Endomembrane system</location>
        <topology evidence="1">Multi-pass membrane protein</topology>
    </subcellularLocation>
    <subcellularLocation>
        <location evidence="8">Membrane</location>
        <topology evidence="8">Multi-pass membrane protein</topology>
    </subcellularLocation>
</comment>
<reference evidence="10 11" key="1">
    <citation type="journal article" date="2015" name="BMC Genomics">
        <title>Genome mining reveals unlocked bioactive potential of marine Gram-negative bacteria.</title>
        <authorList>
            <person name="Machado H."/>
            <person name="Sonnenschein E.C."/>
            <person name="Melchiorsen J."/>
            <person name="Gram L."/>
        </authorList>
    </citation>
    <scope>NUCLEOTIDE SEQUENCE [LARGE SCALE GENOMIC DNA]</scope>
    <source>
        <strain evidence="10 11">S3137</strain>
    </source>
</reference>
<dbReference type="GO" id="GO:0003954">
    <property type="term" value="F:NADH dehydrogenase activity"/>
    <property type="evidence" value="ECO:0007669"/>
    <property type="project" value="TreeGrafter"/>
</dbReference>
<evidence type="ECO:0000256" key="8">
    <source>
        <dbReference type="RuleBase" id="RU000320"/>
    </source>
</evidence>
<keyword evidence="2 7" id="KW-0813">Transport</keyword>
<feature type="transmembrane region" description="Helical" evidence="7">
    <location>
        <begin position="157"/>
        <end position="176"/>
    </location>
</feature>
<dbReference type="eggNOG" id="COG1009">
    <property type="taxonomic scope" value="Bacteria"/>
</dbReference>
<dbReference type="NCBIfam" id="NF006029">
    <property type="entry name" value="PRK08168.1"/>
    <property type="match status" value="1"/>
</dbReference>
<evidence type="ECO:0000256" key="1">
    <source>
        <dbReference type="ARBA" id="ARBA00004127"/>
    </source>
</evidence>
<evidence type="ECO:0000313" key="10">
    <source>
        <dbReference type="EMBL" id="KJZ02198.1"/>
    </source>
</evidence>
<gene>
    <name evidence="7" type="primary">dabB</name>
    <name evidence="10" type="ORF">TW72_00485</name>
</gene>
<feature type="transmembrane region" description="Helical" evidence="7">
    <location>
        <begin position="377"/>
        <end position="395"/>
    </location>
</feature>
<dbReference type="InterPro" id="IPR046396">
    <property type="entry name" value="Transporter_DabB"/>
</dbReference>
<keyword evidence="3 7" id="KW-1003">Cell membrane</keyword>
<feature type="transmembrane region" description="Helical" evidence="7">
    <location>
        <begin position="69"/>
        <end position="89"/>
    </location>
</feature>
<dbReference type="HAMAP" id="MF_00862">
    <property type="entry name" value="DabB"/>
    <property type="match status" value="1"/>
</dbReference>
<dbReference type="Pfam" id="PF00361">
    <property type="entry name" value="Proton_antipo_M"/>
    <property type="match status" value="1"/>
</dbReference>
<comment type="caution">
    <text evidence="10">The sequence shown here is derived from an EMBL/GenBank/DDBJ whole genome shotgun (WGS) entry which is preliminary data.</text>
</comment>
<feature type="transmembrane region" description="Helical" evidence="7">
    <location>
        <begin position="6"/>
        <end position="24"/>
    </location>
</feature>
<dbReference type="InterPro" id="IPR001750">
    <property type="entry name" value="ND/Mrp_TM"/>
</dbReference>
<feature type="transmembrane region" description="Helical" evidence="7">
    <location>
        <begin position="235"/>
        <end position="259"/>
    </location>
</feature>
<dbReference type="PRINTS" id="PR01434">
    <property type="entry name" value="NADHDHGNASE5"/>
</dbReference>
<dbReference type="GeneID" id="58226963"/>
<dbReference type="GO" id="GO:0012505">
    <property type="term" value="C:endomembrane system"/>
    <property type="evidence" value="ECO:0007669"/>
    <property type="project" value="UniProtKB-SubCell"/>
</dbReference>
<dbReference type="GO" id="GO:0008137">
    <property type="term" value="F:NADH dehydrogenase (ubiquinone) activity"/>
    <property type="evidence" value="ECO:0007669"/>
    <property type="project" value="InterPro"/>
</dbReference>
<feature type="transmembrane region" description="Helical" evidence="7">
    <location>
        <begin position="407"/>
        <end position="424"/>
    </location>
</feature>
<dbReference type="PANTHER" id="PTHR42829">
    <property type="entry name" value="NADH-UBIQUINONE OXIDOREDUCTASE CHAIN 5"/>
    <property type="match status" value="1"/>
</dbReference>
<feature type="transmembrane region" description="Helical" evidence="7">
    <location>
        <begin position="301"/>
        <end position="321"/>
    </location>
</feature>
<sequence>MSDMLISVLLAFIPVSLALSSWYIGTQKRANNGNGAFRLISLLGFIFAATAVLYSQFDATPLSVLTLSPARLIVLGLILFMSLILIKFCRNYMAGEQRINLFWRRLIATLSAVSLVVISNHLVLFWLGWVAISLALHRLLMFYPDRPRAVMAAHKKFIVARCAETSLLVAFALLYWHHDSLLINEITASYVNNTVPLTLIEHCAGFFIALAALIKCAQLPIHGWLMQVVEAPTPVSALLHAGVINLGGFLLIIFAPLFMQATVGQWLVLIVAGLTTVISALVMTTRVSVKVRLAWSTSAQMGLMLVECALGLFELALLHLVTHSAYKAHAFLNSGSAVQEDIARRLSPGRSPNGKDWLASGVFSCIAVALVYHFSGYYGAISVWALVALALSVLIATRRGLITNGHFVTMALLALALASCYAALKSLFAVAVPVSNWREAPLSAADLWTLLLIVSLMCCSYVLRYQNHKPRVQALSAILFAGLYLDEWLTRLTLRIWPTRLPTRQNAKTASHSSASSAKENF</sequence>
<feature type="transmembrane region" description="Helical" evidence="7">
    <location>
        <begin position="101"/>
        <end position="118"/>
    </location>
</feature>
<name>A0A0F4Q3H3_9GAMM</name>
<evidence type="ECO:0000256" key="4">
    <source>
        <dbReference type="ARBA" id="ARBA00022692"/>
    </source>
</evidence>
<dbReference type="InterPro" id="IPR003945">
    <property type="entry name" value="NU5C-like"/>
</dbReference>
<dbReference type="GO" id="GO:0042773">
    <property type="term" value="P:ATP synthesis coupled electron transport"/>
    <property type="evidence" value="ECO:0007669"/>
    <property type="project" value="InterPro"/>
</dbReference>
<accession>A0A0F4Q3H3</accession>
<comment type="function">
    <text evidence="7">Part of an energy-coupled inorganic carbon pump.</text>
</comment>
<feature type="transmembrane region" description="Helical" evidence="7">
    <location>
        <begin position="444"/>
        <end position="463"/>
    </location>
</feature>
<evidence type="ECO:0000313" key="11">
    <source>
        <dbReference type="Proteomes" id="UP000033664"/>
    </source>
</evidence>
<feature type="domain" description="NADH:quinone oxidoreductase/Mrp antiporter transmembrane" evidence="9">
    <location>
        <begin position="119"/>
        <end position="340"/>
    </location>
</feature>
<proteinExistence type="inferred from homology"/>
<keyword evidence="11" id="KW-1185">Reference proteome</keyword>
<dbReference type="AlphaFoldDB" id="A0A0F4Q3H3"/>
<keyword evidence="6 7" id="KW-0472">Membrane</keyword>